<dbReference type="GO" id="GO:0016491">
    <property type="term" value="F:oxidoreductase activity"/>
    <property type="evidence" value="ECO:0007669"/>
    <property type="project" value="UniProtKB-KW"/>
</dbReference>
<dbReference type="SUPFAM" id="SSF51735">
    <property type="entry name" value="NAD(P)-binding Rossmann-fold domains"/>
    <property type="match status" value="1"/>
</dbReference>
<dbReference type="PANTHER" id="PTHR47706">
    <property type="entry name" value="NMRA-LIKE FAMILY PROTEIN"/>
    <property type="match status" value="1"/>
</dbReference>
<organism evidence="5 6">
    <name type="scientific">Aspergillus leporis</name>
    <dbReference type="NCBI Taxonomy" id="41062"/>
    <lineage>
        <taxon>Eukaryota</taxon>
        <taxon>Fungi</taxon>
        <taxon>Dikarya</taxon>
        <taxon>Ascomycota</taxon>
        <taxon>Pezizomycotina</taxon>
        <taxon>Eurotiomycetes</taxon>
        <taxon>Eurotiomycetidae</taxon>
        <taxon>Eurotiales</taxon>
        <taxon>Aspergillaceae</taxon>
        <taxon>Aspergillus</taxon>
        <taxon>Aspergillus subgen. Circumdati</taxon>
    </lineage>
</organism>
<evidence type="ECO:0000313" key="5">
    <source>
        <dbReference type="EMBL" id="KAB8076565.1"/>
    </source>
</evidence>
<dbReference type="AlphaFoldDB" id="A0A5N5X913"/>
<keyword evidence="6" id="KW-1185">Reference proteome</keyword>
<keyword evidence="2" id="KW-0521">NADP</keyword>
<evidence type="ECO:0000256" key="2">
    <source>
        <dbReference type="ARBA" id="ARBA00022857"/>
    </source>
</evidence>
<accession>A0A5N5X913</accession>
<feature type="domain" description="NmrA-like" evidence="4">
    <location>
        <begin position="4"/>
        <end position="115"/>
    </location>
</feature>
<dbReference type="InterPro" id="IPR051609">
    <property type="entry name" value="NmrA/Isoflavone_reductase-like"/>
</dbReference>
<evidence type="ECO:0000313" key="6">
    <source>
        <dbReference type="Proteomes" id="UP000326565"/>
    </source>
</evidence>
<dbReference type="OrthoDB" id="419598at2759"/>
<comment type="similarity">
    <text evidence="1">Belongs to the NmrA-type oxidoreductase family. Isoflavone reductase subfamily.</text>
</comment>
<dbReference type="Pfam" id="PF05368">
    <property type="entry name" value="NmrA"/>
    <property type="match status" value="1"/>
</dbReference>
<name>A0A5N5X913_9EURO</name>
<protein>
    <submittedName>
        <fullName evidence="5">NAD(P)-binding protein</fullName>
    </submittedName>
</protein>
<evidence type="ECO:0000256" key="1">
    <source>
        <dbReference type="ARBA" id="ARBA00005725"/>
    </source>
</evidence>
<evidence type="ECO:0000256" key="3">
    <source>
        <dbReference type="ARBA" id="ARBA00023002"/>
    </source>
</evidence>
<evidence type="ECO:0000259" key="4">
    <source>
        <dbReference type="Pfam" id="PF05368"/>
    </source>
</evidence>
<sequence>MTTVKVGVVGASGETGQSVVDALLDSSTAMFKKGNVTTMTHPQSLSKPVDVQLQKRGVKVVRVDLRGPFDKLLELHSGIDVVISTIFFNSLDDEIPLADAAKAAGVKRFAQSALMIVRTPRRVVDFREKKEQKLNYIQMIRLPHRDIPIGLDGNRYVAKIIVDPRTLNKRVHVDNEVYTQNRIYDVVERLSGKSLPRKYMLSPALLAETRAALKLYPTDFGGLGTFINSQLFYSWGIRGDNTPEYAEYLGYLSGEELYPGFEYIRFEDC</sequence>
<proteinExistence type="inferred from homology"/>
<gene>
    <name evidence="5" type="ORF">BDV29DRAFT_200042</name>
</gene>
<dbReference type="Gene3D" id="3.40.50.720">
    <property type="entry name" value="NAD(P)-binding Rossmann-like Domain"/>
    <property type="match status" value="2"/>
</dbReference>
<dbReference type="EMBL" id="ML732179">
    <property type="protein sequence ID" value="KAB8076565.1"/>
    <property type="molecule type" value="Genomic_DNA"/>
</dbReference>
<reference evidence="5 6" key="1">
    <citation type="submission" date="2019-04" db="EMBL/GenBank/DDBJ databases">
        <title>Friends and foes A comparative genomics study of 23 Aspergillus species from section Flavi.</title>
        <authorList>
            <consortium name="DOE Joint Genome Institute"/>
            <person name="Kjaerbolling I."/>
            <person name="Vesth T."/>
            <person name="Frisvad J.C."/>
            <person name="Nybo J.L."/>
            <person name="Theobald S."/>
            <person name="Kildgaard S."/>
            <person name="Isbrandt T."/>
            <person name="Kuo A."/>
            <person name="Sato A."/>
            <person name="Lyhne E.K."/>
            <person name="Kogle M.E."/>
            <person name="Wiebenga A."/>
            <person name="Kun R.S."/>
            <person name="Lubbers R.J."/>
            <person name="Makela M.R."/>
            <person name="Barry K."/>
            <person name="Chovatia M."/>
            <person name="Clum A."/>
            <person name="Daum C."/>
            <person name="Haridas S."/>
            <person name="He G."/>
            <person name="LaButti K."/>
            <person name="Lipzen A."/>
            <person name="Mondo S."/>
            <person name="Riley R."/>
            <person name="Salamov A."/>
            <person name="Simmons B.A."/>
            <person name="Magnuson J.K."/>
            <person name="Henrissat B."/>
            <person name="Mortensen U.H."/>
            <person name="Larsen T.O."/>
            <person name="Devries R.P."/>
            <person name="Grigoriev I.V."/>
            <person name="Machida M."/>
            <person name="Baker S.E."/>
            <person name="Andersen M.R."/>
        </authorList>
    </citation>
    <scope>NUCLEOTIDE SEQUENCE [LARGE SCALE GENOMIC DNA]</scope>
    <source>
        <strain evidence="5 6">CBS 151.66</strain>
    </source>
</reference>
<dbReference type="Proteomes" id="UP000326565">
    <property type="component" value="Unassembled WGS sequence"/>
</dbReference>
<dbReference type="InterPro" id="IPR008030">
    <property type="entry name" value="NmrA-like"/>
</dbReference>
<keyword evidence="3" id="KW-0560">Oxidoreductase</keyword>
<dbReference type="PANTHER" id="PTHR47706:SF4">
    <property type="entry name" value="NMRA-LIKE DOMAIN-CONTAINING PROTEIN"/>
    <property type="match status" value="1"/>
</dbReference>
<dbReference type="InterPro" id="IPR036291">
    <property type="entry name" value="NAD(P)-bd_dom_sf"/>
</dbReference>
<dbReference type="Gene3D" id="3.90.25.10">
    <property type="entry name" value="UDP-galactose 4-epimerase, domain 1"/>
    <property type="match status" value="1"/>
</dbReference>